<gene>
    <name evidence="2" type="ORF">LSTR_LSTR017425</name>
</gene>
<protein>
    <recommendedName>
        <fullName evidence="1">Ig-like domain-containing protein</fullName>
    </recommendedName>
</protein>
<dbReference type="InterPro" id="IPR007110">
    <property type="entry name" value="Ig-like_dom"/>
</dbReference>
<feature type="domain" description="Ig-like" evidence="1">
    <location>
        <begin position="10"/>
        <end position="83"/>
    </location>
</feature>
<name>A0A482WKM3_LAOST</name>
<dbReference type="SMR" id="A0A482WKM3"/>
<evidence type="ECO:0000259" key="1">
    <source>
        <dbReference type="PROSITE" id="PS50835"/>
    </source>
</evidence>
<comment type="caution">
    <text evidence="2">The sequence shown here is derived from an EMBL/GenBank/DDBJ whole genome shotgun (WGS) entry which is preliminary data.</text>
</comment>
<organism evidence="2 3">
    <name type="scientific">Laodelphax striatellus</name>
    <name type="common">Small brown planthopper</name>
    <name type="synonym">Delphax striatella</name>
    <dbReference type="NCBI Taxonomy" id="195883"/>
    <lineage>
        <taxon>Eukaryota</taxon>
        <taxon>Metazoa</taxon>
        <taxon>Ecdysozoa</taxon>
        <taxon>Arthropoda</taxon>
        <taxon>Hexapoda</taxon>
        <taxon>Insecta</taxon>
        <taxon>Pterygota</taxon>
        <taxon>Neoptera</taxon>
        <taxon>Paraneoptera</taxon>
        <taxon>Hemiptera</taxon>
        <taxon>Auchenorrhyncha</taxon>
        <taxon>Fulgoroidea</taxon>
        <taxon>Delphacidae</taxon>
        <taxon>Criomorphinae</taxon>
        <taxon>Laodelphax</taxon>
    </lineage>
</organism>
<dbReference type="STRING" id="195883.A0A482WKM3"/>
<dbReference type="AlphaFoldDB" id="A0A482WKM3"/>
<dbReference type="PROSITE" id="PS50835">
    <property type="entry name" value="IG_LIKE"/>
    <property type="match status" value="1"/>
</dbReference>
<dbReference type="InterPro" id="IPR036179">
    <property type="entry name" value="Ig-like_dom_sf"/>
</dbReference>
<dbReference type="Pfam" id="PF13927">
    <property type="entry name" value="Ig_3"/>
    <property type="match status" value="1"/>
</dbReference>
<reference evidence="2 3" key="1">
    <citation type="journal article" date="2017" name="Gigascience">
        <title>Genome sequence of the small brown planthopper, Laodelphax striatellus.</title>
        <authorList>
            <person name="Zhu J."/>
            <person name="Jiang F."/>
            <person name="Wang X."/>
            <person name="Yang P."/>
            <person name="Bao Y."/>
            <person name="Zhao W."/>
            <person name="Wang W."/>
            <person name="Lu H."/>
            <person name="Wang Q."/>
            <person name="Cui N."/>
            <person name="Li J."/>
            <person name="Chen X."/>
            <person name="Luo L."/>
            <person name="Yu J."/>
            <person name="Kang L."/>
            <person name="Cui F."/>
        </authorList>
    </citation>
    <scope>NUCLEOTIDE SEQUENCE [LARGE SCALE GENOMIC DNA]</scope>
    <source>
        <strain evidence="2">Lst14</strain>
    </source>
</reference>
<accession>A0A482WKM3</accession>
<dbReference type="EMBL" id="QKKF02032887">
    <property type="protein sequence ID" value="RZF34033.1"/>
    <property type="molecule type" value="Genomic_DNA"/>
</dbReference>
<evidence type="ECO:0000313" key="2">
    <source>
        <dbReference type="EMBL" id="RZF34033.1"/>
    </source>
</evidence>
<sequence length="83" mass="9290">MYVRSILLSPDIVYEETSGDVAVLEGDNATLVCQATGHPRPRLMWKREDGAPILLRRSLREATPGQEMTEVVLATEGSKRFLF</sequence>
<dbReference type="InterPro" id="IPR013783">
    <property type="entry name" value="Ig-like_fold"/>
</dbReference>
<keyword evidence="3" id="KW-1185">Reference proteome</keyword>
<dbReference type="Gene3D" id="2.60.40.10">
    <property type="entry name" value="Immunoglobulins"/>
    <property type="match status" value="1"/>
</dbReference>
<proteinExistence type="predicted"/>
<dbReference type="Proteomes" id="UP000291343">
    <property type="component" value="Unassembled WGS sequence"/>
</dbReference>
<dbReference type="SUPFAM" id="SSF48726">
    <property type="entry name" value="Immunoglobulin"/>
    <property type="match status" value="1"/>
</dbReference>
<dbReference type="OrthoDB" id="10012075at2759"/>
<dbReference type="InParanoid" id="A0A482WKM3"/>
<evidence type="ECO:0000313" key="3">
    <source>
        <dbReference type="Proteomes" id="UP000291343"/>
    </source>
</evidence>